<dbReference type="AlphaFoldDB" id="A0A4V1IFJ9"/>
<evidence type="ECO:0000256" key="1">
    <source>
        <dbReference type="SAM" id="MobiDB-lite"/>
    </source>
</evidence>
<geneLocation type="plasmid" evidence="3">
    <name>pnpa70</name>
</geneLocation>
<reference evidence="3" key="1">
    <citation type="submission" date="2019-05" db="EMBL/GenBank/DDBJ databases">
        <title>Complete Genome Sequence and Methylation Pattern of the Halophilic Archaeon Natrinema pallidum BOL6-1.</title>
        <authorList>
            <person name="DasSarma P."/>
            <person name="DasSarma B.P."/>
            <person name="DasSarma S.L."/>
            <person name="Martinez F.L."/>
            <person name="Guzman D."/>
            <person name="Roberts R.J."/>
            <person name="DasSarma S."/>
        </authorList>
    </citation>
    <scope>NUCLEOTIDE SEQUENCE [LARGE SCALE GENOMIC DNA]</scope>
    <source>
        <strain evidence="3">BOL6-1</strain>
        <plasmid evidence="3">pnpa70</plasmid>
    </source>
</reference>
<dbReference type="RefSeq" id="WP_138655711.1">
    <property type="nucleotide sequence ID" value="NZ_CP040639.1"/>
</dbReference>
<feature type="region of interest" description="Disordered" evidence="1">
    <location>
        <begin position="46"/>
        <end position="74"/>
    </location>
</feature>
<organism evidence="2 3">
    <name type="scientific">Natrinema pallidum</name>
    <dbReference type="NCBI Taxonomy" id="69527"/>
    <lineage>
        <taxon>Archaea</taxon>
        <taxon>Methanobacteriati</taxon>
        <taxon>Methanobacteriota</taxon>
        <taxon>Stenosarchaea group</taxon>
        <taxon>Halobacteria</taxon>
        <taxon>Halobacteriales</taxon>
        <taxon>Natrialbaceae</taxon>
        <taxon>Natrinema</taxon>
    </lineage>
</organism>
<proteinExistence type="predicted"/>
<protein>
    <submittedName>
        <fullName evidence="2">Uncharacterized protein</fullName>
    </submittedName>
</protein>
<feature type="compositionally biased region" description="Basic and acidic residues" evidence="1">
    <location>
        <begin position="51"/>
        <end position="67"/>
    </location>
</feature>
<dbReference type="Proteomes" id="UP000307562">
    <property type="component" value="Plasmid pNPA70"/>
</dbReference>
<dbReference type="KEGG" id="npl:FGF80_18575"/>
<evidence type="ECO:0000313" key="3">
    <source>
        <dbReference type="Proteomes" id="UP000307562"/>
    </source>
</evidence>
<dbReference type="GeneID" id="96158144"/>
<keyword evidence="2" id="KW-0614">Plasmid</keyword>
<dbReference type="EMBL" id="CP040639">
    <property type="protein sequence ID" value="QCW05254.1"/>
    <property type="molecule type" value="Genomic_DNA"/>
</dbReference>
<keyword evidence="3" id="KW-1185">Reference proteome</keyword>
<gene>
    <name evidence="2" type="ORF">FGF80_18575</name>
</gene>
<name>A0A4V1IFJ9_9EURY</name>
<evidence type="ECO:0000313" key="2">
    <source>
        <dbReference type="EMBL" id="QCW05254.1"/>
    </source>
</evidence>
<accession>A0A4V1IFJ9</accession>
<sequence>MTPEDYPYQRTGRAREVKSCAECGDPAELQYGGDYLCPDCYVSEPGAGGDIETRRETAAGSRKRLEELQAEGDQ</sequence>